<name>A0A412FRC7_9FIRM</name>
<dbReference type="InterPro" id="IPR018580">
    <property type="entry name" value="Uncharacterised_YfhO"/>
</dbReference>
<feature type="transmembrane region" description="Helical" evidence="1">
    <location>
        <begin position="12"/>
        <end position="30"/>
    </location>
</feature>
<feature type="transmembrane region" description="Helical" evidence="1">
    <location>
        <begin position="321"/>
        <end position="344"/>
    </location>
</feature>
<sequence>MNKINFEKLKIRLLSLLIPIFCFLLILYTVKLWPFGEQTIVSLDLDSQYISFFSYLKEIFRDPTTLFYSFSKTLGGDMIGLVSYYLMSPFNLIALFFSTSNLPIALTLIIILKIGSAGYTFNLFLKNNGYNSLIFSTAYALMAFVIANYSNVIWLDGIILLPLIAMGIEKIMVGKSPAFYIFSLSASIFTNYYIGYMLCIFSVIYFFYCFYFKEETRSLRSNKVFINFCFASIISGGLAAVLLIPVKYSLETTKELFNLSSIQWQANLTLRDLFSKLILGSYNFNEAMSGKPNIYCSYIGLLSFVFYFLNKRIDKKEKKGCFLILLLFLVSFIFEPINLIWHGFSKPNWFPYRYSFIFTFFVLLIGHKGLNTTFEGNNKRIVLLSAGMLSLFILIGYMGNFSYLNIYKFLASLIFISFIILYLLKNIKAKGTLLVVLVLELTVNGYFSLKEIPHLSLNEYKTYVDKVEPIIKSIRKKDSGFYRFEKTFQRTQNDPMLLNYSGLSHNSSAEAPLVRSYLYSQLGLCTEDNWTYYNSGTTYANDSLLGIKYILTEQKISMGYTALNTYGDSTLYLNDFTLPFGFLTSGPVHSFYPVDFSWLSNQNNIWKVLSNNENLEIMKSLEFSIIKNDIIQNGDYFNYIVNGEDPFLEYQFAMPKKGPVFIYLTSNDERKVKLFINDEYLCDYFTYGQHQMIRLGEYDKDEIVTLKLKLEEEQLDIQSVNLFYQDMDVFDEAFTSLINNNTLMIENKKNGYIAGHIEVNERSNLILQMPYDLNWRFYVDGKKVNSYESLGIYSTLYLDEGFHDIRAIYIPRGLKLGITITIISLIIMFIWLRMNEL</sequence>
<proteinExistence type="predicted"/>
<feature type="transmembrane region" description="Helical" evidence="1">
    <location>
        <begin position="406"/>
        <end position="424"/>
    </location>
</feature>
<feature type="transmembrane region" description="Helical" evidence="1">
    <location>
        <begin position="292"/>
        <end position="309"/>
    </location>
</feature>
<dbReference type="EMBL" id="QRUP01000020">
    <property type="protein sequence ID" value="RGR70691.1"/>
    <property type="molecule type" value="Genomic_DNA"/>
</dbReference>
<feature type="transmembrane region" description="Helical" evidence="1">
    <location>
        <begin position="193"/>
        <end position="212"/>
    </location>
</feature>
<keyword evidence="1" id="KW-0472">Membrane</keyword>
<keyword evidence="1" id="KW-1133">Transmembrane helix</keyword>
<feature type="transmembrane region" description="Helical" evidence="1">
    <location>
        <begin position="813"/>
        <end position="832"/>
    </location>
</feature>
<evidence type="ECO:0000256" key="1">
    <source>
        <dbReference type="SAM" id="Phobius"/>
    </source>
</evidence>
<feature type="transmembrane region" description="Helical" evidence="1">
    <location>
        <begin position="130"/>
        <end position="147"/>
    </location>
</feature>
<dbReference type="GeneID" id="83016501"/>
<dbReference type="PANTHER" id="PTHR38454">
    <property type="entry name" value="INTEGRAL MEMBRANE PROTEIN-RELATED"/>
    <property type="match status" value="1"/>
</dbReference>
<evidence type="ECO:0000313" key="2">
    <source>
        <dbReference type="EMBL" id="RGR70691.1"/>
    </source>
</evidence>
<protein>
    <recommendedName>
        <fullName evidence="4">YfhO family protein</fullName>
    </recommendedName>
</protein>
<organism evidence="2 3">
    <name type="scientific">Holdemania filiformis</name>
    <dbReference type="NCBI Taxonomy" id="61171"/>
    <lineage>
        <taxon>Bacteria</taxon>
        <taxon>Bacillati</taxon>
        <taxon>Bacillota</taxon>
        <taxon>Erysipelotrichia</taxon>
        <taxon>Erysipelotrichales</taxon>
        <taxon>Erysipelotrichaceae</taxon>
        <taxon>Holdemania</taxon>
    </lineage>
</organism>
<feature type="transmembrane region" description="Helical" evidence="1">
    <location>
        <begin position="381"/>
        <end position="400"/>
    </location>
</feature>
<accession>A0A412FRC7</accession>
<comment type="caution">
    <text evidence="2">The sequence shown here is derived from an EMBL/GenBank/DDBJ whole genome shotgun (WGS) entry which is preliminary data.</text>
</comment>
<dbReference type="Pfam" id="PF09586">
    <property type="entry name" value="YfhO"/>
    <property type="match status" value="1"/>
</dbReference>
<feature type="transmembrane region" description="Helical" evidence="1">
    <location>
        <begin position="224"/>
        <end position="246"/>
    </location>
</feature>
<dbReference type="Proteomes" id="UP000284178">
    <property type="component" value="Unassembled WGS sequence"/>
</dbReference>
<keyword evidence="1" id="KW-0812">Transmembrane</keyword>
<dbReference type="RefSeq" id="WP_117895752.1">
    <property type="nucleotide sequence ID" value="NZ_CABJCV010000020.1"/>
</dbReference>
<reference evidence="2 3" key="1">
    <citation type="submission" date="2018-08" db="EMBL/GenBank/DDBJ databases">
        <title>A genome reference for cultivated species of the human gut microbiota.</title>
        <authorList>
            <person name="Zou Y."/>
            <person name="Xue W."/>
            <person name="Luo G."/>
        </authorList>
    </citation>
    <scope>NUCLEOTIDE SEQUENCE [LARGE SCALE GENOMIC DNA]</scope>
    <source>
        <strain evidence="2 3">AF24-29</strain>
    </source>
</reference>
<evidence type="ECO:0008006" key="4">
    <source>
        <dbReference type="Google" id="ProtNLM"/>
    </source>
</evidence>
<dbReference type="AlphaFoldDB" id="A0A412FRC7"/>
<evidence type="ECO:0000313" key="3">
    <source>
        <dbReference type="Proteomes" id="UP000284178"/>
    </source>
</evidence>
<dbReference type="PANTHER" id="PTHR38454:SF1">
    <property type="entry name" value="INTEGRAL MEMBRANE PROTEIN"/>
    <property type="match status" value="1"/>
</dbReference>
<feature type="transmembrane region" description="Helical" evidence="1">
    <location>
        <begin position="350"/>
        <end position="369"/>
    </location>
</feature>
<gene>
    <name evidence="2" type="ORF">DWY25_13955</name>
</gene>
<keyword evidence="3" id="KW-1185">Reference proteome</keyword>